<organism evidence="1">
    <name type="scientific">Rhizophora mucronata</name>
    <name type="common">Asiatic mangrove</name>
    <dbReference type="NCBI Taxonomy" id="61149"/>
    <lineage>
        <taxon>Eukaryota</taxon>
        <taxon>Viridiplantae</taxon>
        <taxon>Streptophyta</taxon>
        <taxon>Embryophyta</taxon>
        <taxon>Tracheophyta</taxon>
        <taxon>Spermatophyta</taxon>
        <taxon>Magnoliopsida</taxon>
        <taxon>eudicotyledons</taxon>
        <taxon>Gunneridae</taxon>
        <taxon>Pentapetalae</taxon>
        <taxon>rosids</taxon>
        <taxon>fabids</taxon>
        <taxon>Malpighiales</taxon>
        <taxon>Rhizophoraceae</taxon>
        <taxon>Rhizophora</taxon>
    </lineage>
</organism>
<name>A0A2P2PBD8_RHIMU</name>
<protein>
    <submittedName>
        <fullName evidence="1">Uncharacterized protein</fullName>
    </submittedName>
</protein>
<dbReference type="AlphaFoldDB" id="A0A2P2PBD8"/>
<proteinExistence type="predicted"/>
<accession>A0A2P2PBD8</accession>
<reference evidence="1" key="1">
    <citation type="submission" date="2018-02" db="EMBL/GenBank/DDBJ databases">
        <title>Rhizophora mucronata_Transcriptome.</title>
        <authorList>
            <person name="Meera S.P."/>
            <person name="Sreeshan A."/>
            <person name="Augustine A."/>
        </authorList>
    </citation>
    <scope>NUCLEOTIDE SEQUENCE</scope>
    <source>
        <tissue evidence="1">Leaf</tissue>
    </source>
</reference>
<evidence type="ECO:0000313" key="1">
    <source>
        <dbReference type="EMBL" id="MBX52037.1"/>
    </source>
</evidence>
<dbReference type="EMBL" id="GGEC01071553">
    <property type="protein sequence ID" value="MBX52037.1"/>
    <property type="molecule type" value="Transcribed_RNA"/>
</dbReference>
<sequence length="53" mass="6356">MPRHLDRFKPMLSILKTQNNSISFNCFHQRDGTHNDGKIEHYPRFAEMKVKKI</sequence>